<evidence type="ECO:0000313" key="6">
    <source>
        <dbReference type="Proteomes" id="UP000324705"/>
    </source>
</evidence>
<dbReference type="SUPFAM" id="SSF52833">
    <property type="entry name" value="Thioredoxin-like"/>
    <property type="match status" value="1"/>
</dbReference>
<dbReference type="Gene3D" id="3.40.30.10">
    <property type="entry name" value="Glutaredoxin"/>
    <property type="match status" value="1"/>
</dbReference>
<evidence type="ECO:0000256" key="4">
    <source>
        <dbReference type="ARBA" id="ARBA00023284"/>
    </source>
</evidence>
<keyword evidence="4" id="KW-0676">Redox-active center</keyword>
<proteinExistence type="inferred from homology"/>
<dbReference type="InterPro" id="IPR036249">
    <property type="entry name" value="Thioredoxin-like_sf"/>
</dbReference>
<dbReference type="OMA" id="FGASCCC"/>
<dbReference type="Gramene" id="TRITD3Av1G257980.1">
    <property type="protein sequence ID" value="TRITD3Av1G257980.1"/>
    <property type="gene ID" value="TRITD3Av1G257980"/>
</dbReference>
<keyword evidence="6" id="KW-1185">Reference proteome</keyword>
<dbReference type="InterPro" id="IPR011905">
    <property type="entry name" value="GlrX-like_pln_2"/>
</dbReference>
<gene>
    <name evidence="5" type="ORF">TRITD_3Av1G257980</name>
</gene>
<evidence type="ECO:0000256" key="3">
    <source>
        <dbReference type="ARBA" id="ARBA00022490"/>
    </source>
</evidence>
<evidence type="ECO:0000256" key="1">
    <source>
        <dbReference type="ARBA" id="ARBA00004496"/>
    </source>
</evidence>
<accession>A0A9R0RXC2</accession>
<organism evidence="5 6">
    <name type="scientific">Triticum turgidum subsp. durum</name>
    <name type="common">Durum wheat</name>
    <name type="synonym">Triticum durum</name>
    <dbReference type="NCBI Taxonomy" id="4567"/>
    <lineage>
        <taxon>Eukaryota</taxon>
        <taxon>Viridiplantae</taxon>
        <taxon>Streptophyta</taxon>
        <taxon>Embryophyta</taxon>
        <taxon>Tracheophyta</taxon>
        <taxon>Spermatophyta</taxon>
        <taxon>Magnoliopsida</taxon>
        <taxon>Liliopsida</taxon>
        <taxon>Poales</taxon>
        <taxon>Poaceae</taxon>
        <taxon>BOP clade</taxon>
        <taxon>Pooideae</taxon>
        <taxon>Triticodae</taxon>
        <taxon>Triticeae</taxon>
        <taxon>Triticinae</taxon>
        <taxon>Triticum</taxon>
    </lineage>
</organism>
<evidence type="ECO:0000256" key="2">
    <source>
        <dbReference type="ARBA" id="ARBA00007568"/>
    </source>
</evidence>
<dbReference type="EMBL" id="LT934115">
    <property type="protein sequence ID" value="VAH68593.1"/>
    <property type="molecule type" value="Genomic_DNA"/>
</dbReference>
<name>A0A9R0RXC2_TRITD</name>
<evidence type="ECO:0008006" key="7">
    <source>
        <dbReference type="Google" id="ProtNLM"/>
    </source>
</evidence>
<reference evidence="5 6" key="1">
    <citation type="submission" date="2017-09" db="EMBL/GenBank/DDBJ databases">
        <authorList>
            <consortium name="International Durum Wheat Genome Sequencing Consortium (IDWGSC)"/>
            <person name="Milanesi L."/>
        </authorList>
    </citation>
    <scope>NUCLEOTIDE SEQUENCE [LARGE SCALE GENOMIC DNA]</scope>
    <source>
        <strain evidence="6">cv. Svevo</strain>
    </source>
</reference>
<dbReference type="GO" id="GO:0005737">
    <property type="term" value="C:cytoplasm"/>
    <property type="evidence" value="ECO:0007669"/>
    <property type="project" value="UniProtKB-SubCell"/>
</dbReference>
<comment type="subcellular location">
    <subcellularLocation>
        <location evidence="1">Cytoplasm</location>
    </subcellularLocation>
</comment>
<dbReference type="PROSITE" id="PS51354">
    <property type="entry name" value="GLUTAREDOXIN_2"/>
    <property type="match status" value="1"/>
</dbReference>
<dbReference type="Proteomes" id="UP000324705">
    <property type="component" value="Chromosome 3A"/>
</dbReference>
<evidence type="ECO:0000313" key="5">
    <source>
        <dbReference type="EMBL" id="VAH68593.1"/>
    </source>
</evidence>
<comment type="similarity">
    <text evidence="2">Belongs to the glutaredoxin family. CC-type subfamily.</text>
</comment>
<sequence length="80" mass="8448">MLNTMKALFAHLGVSSTMVHELDKAPQGEEVERALAGMVSQSPVVPAVFIVGELVGRTDTIMSLHLKGQLVPLLPQAGAL</sequence>
<dbReference type="AlphaFoldDB" id="A0A9R0RXC2"/>
<keyword evidence="3" id="KW-0963">Cytoplasm</keyword>
<protein>
    <recommendedName>
        <fullName evidence="7">Glutaredoxin domain-containing protein</fullName>
    </recommendedName>
</protein>
<dbReference type="PANTHER" id="PTHR10168">
    <property type="entry name" value="GLUTAREDOXIN"/>
    <property type="match status" value="1"/>
</dbReference>